<gene>
    <name evidence="1" type="ORF">BN1723_008386</name>
</gene>
<dbReference type="AlphaFoldDB" id="A0A0G4NRM3"/>
<accession>A0A0G4NRM3</accession>
<reference evidence="2" key="1">
    <citation type="submission" date="2015-05" db="EMBL/GenBank/DDBJ databases">
        <authorList>
            <person name="Fogelqvist Johan"/>
        </authorList>
    </citation>
    <scope>NUCLEOTIDE SEQUENCE [LARGE SCALE GENOMIC DNA]</scope>
</reference>
<proteinExistence type="predicted"/>
<evidence type="ECO:0000313" key="2">
    <source>
        <dbReference type="Proteomes" id="UP000045706"/>
    </source>
</evidence>
<dbReference type="Proteomes" id="UP000045706">
    <property type="component" value="Unassembled WGS sequence"/>
</dbReference>
<organism evidence="1 2">
    <name type="scientific">Verticillium longisporum</name>
    <name type="common">Verticillium dahliae var. longisporum</name>
    <dbReference type="NCBI Taxonomy" id="100787"/>
    <lineage>
        <taxon>Eukaryota</taxon>
        <taxon>Fungi</taxon>
        <taxon>Dikarya</taxon>
        <taxon>Ascomycota</taxon>
        <taxon>Pezizomycotina</taxon>
        <taxon>Sordariomycetes</taxon>
        <taxon>Hypocreomycetidae</taxon>
        <taxon>Glomerellales</taxon>
        <taxon>Plectosphaerellaceae</taxon>
        <taxon>Verticillium</taxon>
    </lineage>
</organism>
<sequence>MRSRLHARSSDSKMELERQLVLVGQSLLTDDSLHGRGVTTNSVLGVQLVGNIAVVLAGHALANGRLHETRERGKNVDGRVDTTVVHGSVDENLALRDVASQIGNGVGNVLVGHGQNGDLGDGTVTARDTTSSLVNGRQIRVHVTGETTTTGHLLTGGGDLTKSVAVGGQIRKNDQNVLLEL</sequence>
<protein>
    <submittedName>
        <fullName evidence="1">Uncharacterized protein</fullName>
    </submittedName>
</protein>
<feature type="non-terminal residue" evidence="1">
    <location>
        <position position="181"/>
    </location>
</feature>
<name>A0A0G4NRM3_VERLO</name>
<evidence type="ECO:0000313" key="1">
    <source>
        <dbReference type="EMBL" id="CRK49095.1"/>
    </source>
</evidence>
<dbReference type="EMBL" id="CVQI01038272">
    <property type="protein sequence ID" value="CRK49095.1"/>
    <property type="molecule type" value="Genomic_DNA"/>
</dbReference>